<dbReference type="PATRIC" id="fig|1003181.4.peg.6652"/>
<proteinExistence type="predicted"/>
<accession>A0A176RUB4</accession>
<feature type="region of interest" description="Disordered" evidence="1">
    <location>
        <begin position="1"/>
        <end position="28"/>
    </location>
</feature>
<keyword evidence="2" id="KW-0472">Membrane</keyword>
<name>A0A176RUB4_9GAMM</name>
<dbReference type="AlphaFoldDB" id="A0A176RUB4"/>
<keyword evidence="2" id="KW-0812">Transmembrane</keyword>
<gene>
    <name evidence="4" type="ORF">THIOM_005031</name>
</gene>
<feature type="domain" description="Menbrane protein HflK N-terminal" evidence="3">
    <location>
        <begin position="1"/>
        <end position="44"/>
    </location>
</feature>
<evidence type="ECO:0000259" key="3">
    <source>
        <dbReference type="Pfam" id="PF12221"/>
    </source>
</evidence>
<feature type="transmembrane region" description="Helical" evidence="2">
    <location>
        <begin position="59"/>
        <end position="83"/>
    </location>
</feature>
<dbReference type="Proteomes" id="UP000076962">
    <property type="component" value="Unassembled WGS sequence"/>
</dbReference>
<dbReference type="InterPro" id="IPR020980">
    <property type="entry name" value="Membrane_HflK_N"/>
</dbReference>
<protein>
    <submittedName>
        <fullName evidence="4">HflK protein</fullName>
    </submittedName>
</protein>
<dbReference type="Pfam" id="PF12221">
    <property type="entry name" value="HflK_N"/>
    <property type="match status" value="1"/>
</dbReference>
<evidence type="ECO:0000313" key="4">
    <source>
        <dbReference type="EMBL" id="OAD19343.1"/>
    </source>
</evidence>
<sequence length="129" mass="14184">MAWNEPGGNGKDPWGHRKKEQGPPDLDDIVQSVQDKIGGLFGGGGGSNNGGENSNGEGLSWMAIGFIAVIILIIWSLFGFYTIQPAEFGVVTQFGRYKDTTEEGLNWHLPYPIEQVQKVNKENGEQLYE</sequence>
<keyword evidence="5" id="KW-1185">Reference proteome</keyword>
<evidence type="ECO:0000256" key="1">
    <source>
        <dbReference type="SAM" id="MobiDB-lite"/>
    </source>
</evidence>
<comment type="caution">
    <text evidence="4">The sequence shown here is derived from an EMBL/GenBank/DDBJ whole genome shotgun (WGS) entry which is preliminary data.</text>
</comment>
<keyword evidence="2" id="KW-1133">Transmembrane helix</keyword>
<organism evidence="4 5">
    <name type="scientific">Candidatus Thiomargarita nelsonii</name>
    <dbReference type="NCBI Taxonomy" id="1003181"/>
    <lineage>
        <taxon>Bacteria</taxon>
        <taxon>Pseudomonadati</taxon>
        <taxon>Pseudomonadota</taxon>
        <taxon>Gammaproteobacteria</taxon>
        <taxon>Thiotrichales</taxon>
        <taxon>Thiotrichaceae</taxon>
        <taxon>Thiomargarita</taxon>
    </lineage>
</organism>
<evidence type="ECO:0000256" key="2">
    <source>
        <dbReference type="SAM" id="Phobius"/>
    </source>
</evidence>
<dbReference type="EMBL" id="LUTY01002840">
    <property type="protein sequence ID" value="OAD19343.1"/>
    <property type="molecule type" value="Genomic_DNA"/>
</dbReference>
<evidence type="ECO:0000313" key="5">
    <source>
        <dbReference type="Proteomes" id="UP000076962"/>
    </source>
</evidence>
<reference evidence="4 5" key="1">
    <citation type="submission" date="2016-05" db="EMBL/GenBank/DDBJ databases">
        <title>Single-cell genome of chain-forming Candidatus Thiomargarita nelsonii and comparison to other large sulfur-oxidizing bacteria.</title>
        <authorList>
            <person name="Winkel M."/>
            <person name="Salman V."/>
            <person name="Woyke T."/>
            <person name="Schulz-Vogt H."/>
            <person name="Richter M."/>
            <person name="Flood B."/>
            <person name="Bailey J."/>
            <person name="Amann R."/>
            <person name="Mussmann M."/>
        </authorList>
    </citation>
    <scope>NUCLEOTIDE SEQUENCE [LARGE SCALE GENOMIC DNA]</scope>
    <source>
        <strain evidence="4 5">THI036</strain>
    </source>
</reference>